<dbReference type="InterPro" id="IPR007845">
    <property type="entry name" value="HemS/ChuX_dom"/>
</dbReference>
<dbReference type="SUPFAM" id="SSF144064">
    <property type="entry name" value="Heme iron utilization protein-like"/>
    <property type="match status" value="1"/>
</dbReference>
<comment type="caution">
    <text evidence="2">The sequence shown here is derived from an EMBL/GenBank/DDBJ whole genome shotgun (WGS) entry which is preliminary data.</text>
</comment>
<evidence type="ECO:0000313" key="3">
    <source>
        <dbReference type="Proteomes" id="UP000295765"/>
    </source>
</evidence>
<feature type="domain" description="Haemin-degrading HemS/ChuX" evidence="1">
    <location>
        <begin position="37"/>
        <end position="157"/>
    </location>
</feature>
<dbReference type="AlphaFoldDB" id="A0A4R2L7Z3"/>
<sequence length="341" mass="35376">MGARIVWHPAALRRFGAQALPPAVDAAGVDAAARLSPAAVVARGCGGPITRLDGRWAALLRALPVFPDLTATVQDGALYQVARGRASAVEVGAAGGYIGGPGLDLRVFTANWAYGFAAAYDNPDGPLRMLAFFDAAGEPALGLRVGTARGSATFDALVARHRHANQQPGVRPLAVPTPPPVALLPSPPARLGAECYPLFSGAALGRQQALQAAGPSLARAVDPRCIGCLLRIASEQRRELAWLAGTPGALLGHAGAITRVTREGDRLRLGGCGFLGEFDPDAIAHAWVVHRPERAQVRTTLELYRRDGRLLAALTAAGSAPGGGECVVWRALLLGLPGVLH</sequence>
<evidence type="ECO:0000259" key="1">
    <source>
        <dbReference type="Pfam" id="PF05171"/>
    </source>
</evidence>
<gene>
    <name evidence="2" type="ORF">EV699_10150</name>
</gene>
<reference evidence="2 3" key="1">
    <citation type="submission" date="2019-03" db="EMBL/GenBank/DDBJ databases">
        <title>Genomic Encyclopedia of Type Strains, Phase IV (KMG-IV): sequencing the most valuable type-strain genomes for metagenomic binning, comparative biology and taxonomic classification.</title>
        <authorList>
            <person name="Goeker M."/>
        </authorList>
    </citation>
    <scope>NUCLEOTIDE SEQUENCE [LARGE SCALE GENOMIC DNA]</scope>
    <source>
        <strain evidence="2 3">DSM 25287</strain>
    </source>
</reference>
<organism evidence="2 3">
    <name type="scientific">Plasticicumulans lactativorans</name>
    <dbReference type="NCBI Taxonomy" id="1133106"/>
    <lineage>
        <taxon>Bacteria</taxon>
        <taxon>Pseudomonadati</taxon>
        <taxon>Pseudomonadota</taxon>
        <taxon>Gammaproteobacteria</taxon>
        <taxon>Candidatus Competibacteraceae</taxon>
        <taxon>Plasticicumulans</taxon>
    </lineage>
</organism>
<dbReference type="GO" id="GO:0006826">
    <property type="term" value="P:iron ion transport"/>
    <property type="evidence" value="ECO:0007669"/>
    <property type="project" value="InterPro"/>
</dbReference>
<protein>
    <submittedName>
        <fullName evidence="2">Putative heme degradation protein</fullName>
    </submittedName>
</protein>
<evidence type="ECO:0000313" key="2">
    <source>
        <dbReference type="EMBL" id="TCO83666.1"/>
    </source>
</evidence>
<dbReference type="Proteomes" id="UP000295765">
    <property type="component" value="Unassembled WGS sequence"/>
</dbReference>
<proteinExistence type="predicted"/>
<dbReference type="Gene3D" id="3.40.1570.10">
    <property type="entry name" value="HemS/ChuS/ChuX like domains"/>
    <property type="match status" value="2"/>
</dbReference>
<feature type="domain" description="Haemin-degrading HemS/ChuX" evidence="1">
    <location>
        <begin position="205"/>
        <end position="314"/>
    </location>
</feature>
<dbReference type="OrthoDB" id="316630at2"/>
<keyword evidence="3" id="KW-1185">Reference proteome</keyword>
<dbReference type="InterPro" id="IPR053733">
    <property type="entry name" value="Heme_Transport_Util_sf"/>
</dbReference>
<dbReference type="EMBL" id="SLWY01000001">
    <property type="protein sequence ID" value="TCO83666.1"/>
    <property type="molecule type" value="Genomic_DNA"/>
</dbReference>
<dbReference type="Pfam" id="PF05171">
    <property type="entry name" value="HemS"/>
    <property type="match status" value="2"/>
</dbReference>
<dbReference type="RefSeq" id="WP_132537941.1">
    <property type="nucleotide sequence ID" value="NZ_SLWY01000001.1"/>
</dbReference>
<name>A0A4R2L7Z3_9GAMM</name>
<accession>A0A4R2L7Z3</accession>